<sequence>MEILIFLVCTCFLLPVQPKETDRQTYCESCLTMAQEIEKVLKQAPDENRQTAVKNLISGGVCKKVSSFKNDHKTNNKLVSSCIQLLGKVRGILLADLYSVLNFYKTPSLNPHTDSHYAQFREALVNKEPKNLGIVLCYEESKACVGVKRQSFEDSRGIFRESDIDALLEKNKENMRIAQPIRQDLPSRDEL</sequence>
<dbReference type="AlphaFoldDB" id="A0AAV6RKZ0"/>
<reference evidence="2 3" key="1">
    <citation type="journal article" date="2021" name="Sci. Rep.">
        <title>Chromosome anchoring in Senegalese sole (Solea senegalensis) reveals sex-associated markers and genome rearrangements in flatfish.</title>
        <authorList>
            <person name="Guerrero-Cozar I."/>
            <person name="Gomez-Garrido J."/>
            <person name="Berbel C."/>
            <person name="Martinez-Blanch J.F."/>
            <person name="Alioto T."/>
            <person name="Claros M.G."/>
            <person name="Gagnaire P.A."/>
            <person name="Manchado M."/>
        </authorList>
    </citation>
    <scope>NUCLEOTIDE SEQUENCE [LARGE SCALE GENOMIC DNA]</scope>
    <source>
        <strain evidence="2">Sse05_10M</strain>
    </source>
</reference>
<protein>
    <recommendedName>
        <fullName evidence="4">Saposin B-type domain-containing protein</fullName>
    </recommendedName>
</protein>
<feature type="signal peptide" evidence="1">
    <location>
        <begin position="1"/>
        <end position="18"/>
    </location>
</feature>
<dbReference type="EMBL" id="JAGKHQ010000011">
    <property type="protein sequence ID" value="KAG7504942.1"/>
    <property type="molecule type" value="Genomic_DNA"/>
</dbReference>
<name>A0AAV6RKZ0_SOLSE</name>
<evidence type="ECO:0000313" key="2">
    <source>
        <dbReference type="EMBL" id="KAG7504942.1"/>
    </source>
</evidence>
<dbReference type="Proteomes" id="UP000693946">
    <property type="component" value="Linkage Group LG19"/>
</dbReference>
<keyword evidence="1" id="KW-0732">Signal</keyword>
<proteinExistence type="predicted"/>
<evidence type="ECO:0000256" key="1">
    <source>
        <dbReference type="SAM" id="SignalP"/>
    </source>
</evidence>
<gene>
    <name evidence="2" type="ORF">JOB18_019899</name>
</gene>
<organism evidence="2 3">
    <name type="scientific">Solea senegalensis</name>
    <name type="common">Senegalese sole</name>
    <dbReference type="NCBI Taxonomy" id="28829"/>
    <lineage>
        <taxon>Eukaryota</taxon>
        <taxon>Metazoa</taxon>
        <taxon>Chordata</taxon>
        <taxon>Craniata</taxon>
        <taxon>Vertebrata</taxon>
        <taxon>Euteleostomi</taxon>
        <taxon>Actinopterygii</taxon>
        <taxon>Neopterygii</taxon>
        <taxon>Teleostei</taxon>
        <taxon>Neoteleostei</taxon>
        <taxon>Acanthomorphata</taxon>
        <taxon>Carangaria</taxon>
        <taxon>Pleuronectiformes</taxon>
        <taxon>Pleuronectoidei</taxon>
        <taxon>Soleidae</taxon>
        <taxon>Solea</taxon>
    </lineage>
</organism>
<feature type="chain" id="PRO_5044023311" description="Saposin B-type domain-containing protein" evidence="1">
    <location>
        <begin position="19"/>
        <end position="191"/>
    </location>
</feature>
<keyword evidence="3" id="KW-1185">Reference proteome</keyword>
<comment type="caution">
    <text evidence="2">The sequence shown here is derived from an EMBL/GenBank/DDBJ whole genome shotgun (WGS) entry which is preliminary data.</text>
</comment>
<evidence type="ECO:0000313" key="3">
    <source>
        <dbReference type="Proteomes" id="UP000693946"/>
    </source>
</evidence>
<accession>A0AAV6RKZ0</accession>
<evidence type="ECO:0008006" key="4">
    <source>
        <dbReference type="Google" id="ProtNLM"/>
    </source>
</evidence>